<protein>
    <submittedName>
        <fullName evidence="7">ABC-type multidrug transport system ATPase subunit</fullName>
    </submittedName>
</protein>
<proteinExistence type="predicted"/>
<organism evidence="7 8">
    <name type="scientific">Actinomadura namibiensis</name>
    <dbReference type="NCBI Taxonomy" id="182080"/>
    <lineage>
        <taxon>Bacteria</taxon>
        <taxon>Bacillati</taxon>
        <taxon>Actinomycetota</taxon>
        <taxon>Actinomycetes</taxon>
        <taxon>Streptosporangiales</taxon>
        <taxon>Thermomonosporaceae</taxon>
        <taxon>Actinomadura</taxon>
    </lineage>
</organism>
<comment type="subcellular location">
    <subcellularLocation>
        <location evidence="1">Cell membrane</location>
        <topology evidence="1">Peripheral membrane protein</topology>
    </subcellularLocation>
</comment>
<dbReference type="GO" id="GO:0005886">
    <property type="term" value="C:plasma membrane"/>
    <property type="evidence" value="ECO:0007669"/>
    <property type="project" value="UniProtKB-SubCell"/>
</dbReference>
<dbReference type="GO" id="GO:0005524">
    <property type="term" value="F:ATP binding"/>
    <property type="evidence" value="ECO:0007669"/>
    <property type="project" value="UniProtKB-KW"/>
</dbReference>
<accession>A0A7W3LS54</accession>
<dbReference type="PANTHER" id="PTHR42711">
    <property type="entry name" value="ABC TRANSPORTER ATP-BINDING PROTEIN"/>
    <property type="match status" value="1"/>
</dbReference>
<evidence type="ECO:0000256" key="4">
    <source>
        <dbReference type="ARBA" id="ARBA00022840"/>
    </source>
</evidence>
<dbReference type="GO" id="GO:0016887">
    <property type="term" value="F:ATP hydrolysis activity"/>
    <property type="evidence" value="ECO:0007669"/>
    <property type="project" value="InterPro"/>
</dbReference>
<feature type="domain" description="ABC transporter" evidence="6">
    <location>
        <begin position="23"/>
        <end position="99"/>
    </location>
</feature>
<keyword evidence="2" id="KW-0813">Transport</keyword>
<sequence length="112" mass="11696">MRSSIAIQASGLIKIFGGDRAVDGLDLTVPAGVVHGFLGPNGAGKTTTIRMLSTLLRPDGGTATVFGHDVVNEADAVRGRISLTGQFVSTDEQLTGVENLVLVARLLGHSWR</sequence>
<dbReference type="Gene3D" id="3.40.50.300">
    <property type="entry name" value="P-loop containing nucleotide triphosphate hydrolases"/>
    <property type="match status" value="1"/>
</dbReference>
<dbReference type="InterPro" id="IPR003439">
    <property type="entry name" value="ABC_transporter-like_ATP-bd"/>
</dbReference>
<reference evidence="7 8" key="1">
    <citation type="submission" date="2020-08" db="EMBL/GenBank/DDBJ databases">
        <title>Genomic Encyclopedia of Type Strains, Phase IV (KMG-IV): sequencing the most valuable type-strain genomes for metagenomic binning, comparative biology and taxonomic classification.</title>
        <authorList>
            <person name="Goeker M."/>
        </authorList>
    </citation>
    <scope>NUCLEOTIDE SEQUENCE [LARGE SCALE GENOMIC DNA]</scope>
    <source>
        <strain evidence="7 8">DSM 44197</strain>
    </source>
</reference>
<dbReference type="AlphaFoldDB" id="A0A7W3LS54"/>
<evidence type="ECO:0000313" key="7">
    <source>
        <dbReference type="EMBL" id="MBA8953205.1"/>
    </source>
</evidence>
<keyword evidence="4" id="KW-0067">ATP-binding</keyword>
<evidence type="ECO:0000259" key="6">
    <source>
        <dbReference type="Pfam" id="PF00005"/>
    </source>
</evidence>
<evidence type="ECO:0000313" key="8">
    <source>
        <dbReference type="Proteomes" id="UP000572680"/>
    </source>
</evidence>
<keyword evidence="5" id="KW-0046">Antibiotic resistance</keyword>
<keyword evidence="8" id="KW-1185">Reference proteome</keyword>
<dbReference type="PANTHER" id="PTHR42711:SF19">
    <property type="entry name" value="DOXORUBICIN RESISTANCE ATP-BINDING PROTEIN DRRA"/>
    <property type="match status" value="1"/>
</dbReference>
<gene>
    <name evidence="7" type="ORF">HNR61_004855</name>
</gene>
<evidence type="ECO:0000256" key="2">
    <source>
        <dbReference type="ARBA" id="ARBA00022448"/>
    </source>
</evidence>
<evidence type="ECO:0000256" key="5">
    <source>
        <dbReference type="ARBA" id="ARBA00023251"/>
    </source>
</evidence>
<dbReference type="InterPro" id="IPR050763">
    <property type="entry name" value="ABC_transporter_ATP-binding"/>
</dbReference>
<keyword evidence="3" id="KW-0547">Nucleotide-binding</keyword>
<dbReference type="Pfam" id="PF00005">
    <property type="entry name" value="ABC_tran"/>
    <property type="match status" value="1"/>
</dbReference>
<dbReference type="Proteomes" id="UP000572680">
    <property type="component" value="Unassembled WGS sequence"/>
</dbReference>
<dbReference type="GO" id="GO:0046677">
    <property type="term" value="P:response to antibiotic"/>
    <property type="evidence" value="ECO:0007669"/>
    <property type="project" value="UniProtKB-KW"/>
</dbReference>
<dbReference type="EMBL" id="JACJIA010000006">
    <property type="protein sequence ID" value="MBA8953205.1"/>
    <property type="molecule type" value="Genomic_DNA"/>
</dbReference>
<dbReference type="SUPFAM" id="SSF52540">
    <property type="entry name" value="P-loop containing nucleoside triphosphate hydrolases"/>
    <property type="match status" value="1"/>
</dbReference>
<evidence type="ECO:0000256" key="1">
    <source>
        <dbReference type="ARBA" id="ARBA00004202"/>
    </source>
</evidence>
<evidence type="ECO:0000256" key="3">
    <source>
        <dbReference type="ARBA" id="ARBA00022741"/>
    </source>
</evidence>
<comment type="caution">
    <text evidence="7">The sequence shown here is derived from an EMBL/GenBank/DDBJ whole genome shotgun (WGS) entry which is preliminary data.</text>
</comment>
<name>A0A7W3LS54_ACTNM</name>
<dbReference type="InterPro" id="IPR027417">
    <property type="entry name" value="P-loop_NTPase"/>
</dbReference>